<dbReference type="Gene3D" id="3.30.70.360">
    <property type="match status" value="1"/>
</dbReference>
<protein>
    <submittedName>
        <fullName evidence="2">Amidohydrolase</fullName>
    </submittedName>
</protein>
<dbReference type="Pfam" id="PF01546">
    <property type="entry name" value="Peptidase_M20"/>
    <property type="match status" value="1"/>
</dbReference>
<dbReference type="InterPro" id="IPR002933">
    <property type="entry name" value="Peptidase_M20"/>
</dbReference>
<dbReference type="Pfam" id="PF07687">
    <property type="entry name" value="M20_dimer"/>
    <property type="match status" value="1"/>
</dbReference>
<gene>
    <name evidence="2" type="ORF">J2S72_001152</name>
</gene>
<dbReference type="SUPFAM" id="SSF55031">
    <property type="entry name" value="Bacterial exopeptidase dimerisation domain"/>
    <property type="match status" value="1"/>
</dbReference>
<reference evidence="2 3" key="1">
    <citation type="submission" date="2023-07" db="EMBL/GenBank/DDBJ databases">
        <title>Genomic Encyclopedia of Type Strains, Phase IV (KMG-IV): sequencing the most valuable type-strain genomes for metagenomic binning, comparative biology and taxonomic classification.</title>
        <authorList>
            <person name="Goeker M."/>
        </authorList>
    </citation>
    <scope>NUCLEOTIDE SEQUENCE [LARGE SCALE GENOMIC DNA]</scope>
    <source>
        <strain evidence="2 3">DSM 22616</strain>
    </source>
</reference>
<sequence>MKIDKNKIEKVKQLRHELHEHPEISEHETWTKNKLINFVKENSTCKIVDKGSFFYALHEEGENLETIGFRADFDAIKREDGSAFHGCGHDGHSAILCGLLISLEKVKIGKNIVFLFQHAEENGKGAKYVSEFLDEMKIKRIYGLHNWPGMEFGKPHTCYGTAMCASMGLTITYTGKQSHASEPEKGINPSFAIGKLIEDLEEISKFKGYEKHTWQNIEFSSMAIATIVNVEIGNKGAFGVSPSKGEISLTIRGAKLEDLEKLKEKILGLAEKYGDMYKLKFEYEFSDLFPDTTNSREEVERIKKIFEKNKIKLNILKEPIRSSEDFGWYEKKIPGCFFFLGNGENHPLHSEKYEFLDENIEKGIELFSMIACD</sequence>
<feature type="domain" description="Peptidase M20 dimerisation" evidence="1">
    <location>
        <begin position="166"/>
        <end position="273"/>
    </location>
</feature>
<dbReference type="Gene3D" id="3.40.630.10">
    <property type="entry name" value="Zn peptidases"/>
    <property type="match status" value="1"/>
</dbReference>
<accession>A0ABU0AV21</accession>
<dbReference type="PANTHER" id="PTHR11014:SF169">
    <property type="entry name" value="CLAN MH, FAMILY M20, PEPTIDASE T-LIKE METALLOPEPTIDASE"/>
    <property type="match status" value="1"/>
</dbReference>
<evidence type="ECO:0000259" key="1">
    <source>
        <dbReference type="Pfam" id="PF07687"/>
    </source>
</evidence>
<organism evidence="2 3">
    <name type="scientific">Peptoniphilus koenoeneniae</name>
    <dbReference type="NCBI Taxonomy" id="507751"/>
    <lineage>
        <taxon>Bacteria</taxon>
        <taxon>Bacillati</taxon>
        <taxon>Bacillota</taxon>
        <taxon>Tissierellia</taxon>
        <taxon>Tissierellales</taxon>
        <taxon>Peptoniphilaceae</taxon>
        <taxon>Peptoniphilus</taxon>
    </lineage>
</organism>
<dbReference type="InterPro" id="IPR017439">
    <property type="entry name" value="Amidohydrolase"/>
</dbReference>
<dbReference type="InterPro" id="IPR011650">
    <property type="entry name" value="Peptidase_M20_dimer"/>
</dbReference>
<dbReference type="PANTHER" id="PTHR11014">
    <property type="entry name" value="PEPTIDASE M20 FAMILY MEMBER"/>
    <property type="match status" value="1"/>
</dbReference>
<dbReference type="RefSeq" id="WP_023055059.1">
    <property type="nucleotide sequence ID" value="NZ_JAUSTN010000005.1"/>
</dbReference>
<proteinExistence type="predicted"/>
<dbReference type="Proteomes" id="UP001236559">
    <property type="component" value="Unassembled WGS sequence"/>
</dbReference>
<dbReference type="InterPro" id="IPR036264">
    <property type="entry name" value="Bact_exopeptidase_dim_dom"/>
</dbReference>
<name>A0ABU0AV21_9FIRM</name>
<dbReference type="NCBIfam" id="TIGR01891">
    <property type="entry name" value="amidohydrolases"/>
    <property type="match status" value="1"/>
</dbReference>
<dbReference type="EMBL" id="JAUSTN010000005">
    <property type="protein sequence ID" value="MDQ0275128.1"/>
    <property type="molecule type" value="Genomic_DNA"/>
</dbReference>
<evidence type="ECO:0000313" key="2">
    <source>
        <dbReference type="EMBL" id="MDQ0275128.1"/>
    </source>
</evidence>
<keyword evidence="3" id="KW-1185">Reference proteome</keyword>
<dbReference type="SUPFAM" id="SSF53187">
    <property type="entry name" value="Zn-dependent exopeptidases"/>
    <property type="match status" value="1"/>
</dbReference>
<evidence type="ECO:0000313" key="3">
    <source>
        <dbReference type="Proteomes" id="UP001236559"/>
    </source>
</evidence>
<comment type="caution">
    <text evidence="2">The sequence shown here is derived from an EMBL/GenBank/DDBJ whole genome shotgun (WGS) entry which is preliminary data.</text>
</comment>